<evidence type="ECO:0000313" key="3">
    <source>
        <dbReference type="Proteomes" id="UP000583929"/>
    </source>
</evidence>
<accession>A0A7J6H4I0</accession>
<dbReference type="Proteomes" id="UP000583929">
    <property type="component" value="Unassembled WGS sequence"/>
</dbReference>
<proteinExistence type="predicted"/>
<evidence type="ECO:0000313" key="2">
    <source>
        <dbReference type="EMBL" id="KAF4390123.1"/>
    </source>
</evidence>
<organism evidence="2 3">
    <name type="scientific">Cannabis sativa</name>
    <name type="common">Hemp</name>
    <name type="synonym">Marijuana</name>
    <dbReference type="NCBI Taxonomy" id="3483"/>
    <lineage>
        <taxon>Eukaryota</taxon>
        <taxon>Viridiplantae</taxon>
        <taxon>Streptophyta</taxon>
        <taxon>Embryophyta</taxon>
        <taxon>Tracheophyta</taxon>
        <taxon>Spermatophyta</taxon>
        <taxon>Magnoliopsida</taxon>
        <taxon>eudicotyledons</taxon>
        <taxon>Gunneridae</taxon>
        <taxon>Pentapetalae</taxon>
        <taxon>rosids</taxon>
        <taxon>fabids</taxon>
        <taxon>Rosales</taxon>
        <taxon>Cannabaceae</taxon>
        <taxon>Cannabis</taxon>
    </lineage>
</organism>
<gene>
    <name evidence="2" type="ORF">G4B88_005041</name>
</gene>
<evidence type="ECO:0000256" key="1">
    <source>
        <dbReference type="SAM" id="SignalP"/>
    </source>
</evidence>
<feature type="chain" id="PRO_5029574341" evidence="1">
    <location>
        <begin position="22"/>
        <end position="121"/>
    </location>
</feature>
<comment type="caution">
    <text evidence="2">The sequence shown here is derived from an EMBL/GenBank/DDBJ whole genome shotgun (WGS) entry which is preliminary data.</text>
</comment>
<keyword evidence="3" id="KW-1185">Reference proteome</keyword>
<keyword evidence="1" id="KW-0732">Signal</keyword>
<dbReference type="EMBL" id="JAATIQ010000064">
    <property type="protein sequence ID" value="KAF4390123.1"/>
    <property type="molecule type" value="Genomic_DNA"/>
</dbReference>
<protein>
    <submittedName>
        <fullName evidence="2">Uncharacterized protein</fullName>
    </submittedName>
</protein>
<name>A0A7J6H4I0_CANSA</name>
<sequence>MIMMKIKYLVWLFFMILCIAANSSCKSDNQLNKQLKYENGVESSELSTREINDYHQKLGLAESEDGHDHDELSSVGKVKQVYGGTGDMIKKKKNGQSAPSSSSPKQLLLGFLLCLIIFFPF</sequence>
<dbReference type="AlphaFoldDB" id="A0A7J6H4I0"/>
<feature type="signal peptide" evidence="1">
    <location>
        <begin position="1"/>
        <end position="21"/>
    </location>
</feature>
<reference evidence="2 3" key="1">
    <citation type="journal article" date="2020" name="bioRxiv">
        <title>Sequence and annotation of 42 cannabis genomes reveals extensive copy number variation in cannabinoid synthesis and pathogen resistance genes.</title>
        <authorList>
            <person name="Mckernan K.J."/>
            <person name="Helbert Y."/>
            <person name="Kane L.T."/>
            <person name="Ebling H."/>
            <person name="Zhang L."/>
            <person name="Liu B."/>
            <person name="Eaton Z."/>
            <person name="Mclaughlin S."/>
            <person name="Kingan S."/>
            <person name="Baybayan P."/>
            <person name="Concepcion G."/>
            <person name="Jordan M."/>
            <person name="Riva A."/>
            <person name="Barbazuk W."/>
            <person name="Harkins T."/>
        </authorList>
    </citation>
    <scope>NUCLEOTIDE SEQUENCE [LARGE SCALE GENOMIC DNA]</scope>
    <source>
        <strain evidence="3">cv. Jamaican Lion 4</strain>
        <tissue evidence="2">Leaf</tissue>
    </source>
</reference>